<dbReference type="EMBL" id="QOVG01000009">
    <property type="protein sequence ID" value="NDK39808.1"/>
    <property type="molecule type" value="Genomic_DNA"/>
</dbReference>
<sequence>MLVRCGAFGDVVVLTTLVHLLAARYQSPVDVVGAGAWTRALLAGDPAVDRVELIASRNTPYPLCPSQWRVAHWLRQRGRGPVYMCDNHPRLLALLRRGGVPEEDIVRRPREPAGAAPRLWPDLWLEMGQQDPPASYRTVAVAAQDYRLPALTVSEAARVEFKAWRTARGLSGPLVLLQPGNKRTHKRGTLATRQHPKHWPPESWAALARAIWQSNPDAQVLLCGSPAEAEVLEEVRAAAANDPRMHNLAPDLPIPRLLALIEAAHSMVSVDTGPAHAAAALGCPLVVMFGPASPLKWRPLGPAQVIALQVDKGDDSQVRDLPAARVIDAWRSLQPRDHCGPPAEGQPGNPQ</sequence>
<dbReference type="InterPro" id="IPR002201">
    <property type="entry name" value="Glyco_trans_9"/>
</dbReference>
<reference evidence="4 5" key="1">
    <citation type="submission" date="2018-07" db="EMBL/GenBank/DDBJ databases">
        <title>Whole genome Sequencing of Pseudoxanthomonas gei KCTC 32298 (T).</title>
        <authorList>
            <person name="Kumar S."/>
            <person name="Bansal K."/>
            <person name="Kaur A."/>
            <person name="Patil P."/>
            <person name="Sharma S."/>
            <person name="Patil P.B."/>
        </authorList>
    </citation>
    <scope>NUCLEOTIDE SEQUENCE [LARGE SCALE GENOMIC DNA]</scope>
    <source>
        <strain evidence="4 5">KCTC 32298</strain>
    </source>
</reference>
<evidence type="ECO:0000256" key="2">
    <source>
        <dbReference type="ARBA" id="ARBA00022679"/>
    </source>
</evidence>
<accession>A0ABX0ADZ5</accession>
<proteinExistence type="predicted"/>
<dbReference type="InterPro" id="IPR051199">
    <property type="entry name" value="LPS_LOS_Heptosyltrfase"/>
</dbReference>
<evidence type="ECO:0000256" key="3">
    <source>
        <dbReference type="SAM" id="MobiDB-lite"/>
    </source>
</evidence>
<dbReference type="CDD" id="cd03789">
    <property type="entry name" value="GT9_LPS_heptosyltransferase"/>
    <property type="match status" value="1"/>
</dbReference>
<keyword evidence="1" id="KW-0328">Glycosyltransferase</keyword>
<dbReference type="PANTHER" id="PTHR30160">
    <property type="entry name" value="TETRAACYLDISACCHARIDE 4'-KINASE-RELATED"/>
    <property type="match status" value="1"/>
</dbReference>
<organism evidence="4 5">
    <name type="scientific">Pseudoxanthomonas gei</name>
    <dbReference type="NCBI Taxonomy" id="1383030"/>
    <lineage>
        <taxon>Bacteria</taxon>
        <taxon>Pseudomonadati</taxon>
        <taxon>Pseudomonadota</taxon>
        <taxon>Gammaproteobacteria</taxon>
        <taxon>Lysobacterales</taxon>
        <taxon>Lysobacteraceae</taxon>
        <taxon>Pseudoxanthomonas</taxon>
    </lineage>
</organism>
<dbReference type="Gene3D" id="3.40.50.2000">
    <property type="entry name" value="Glycogen Phosphorylase B"/>
    <property type="match status" value="2"/>
</dbReference>
<gene>
    <name evidence="4" type="ORF">DT603_13265</name>
</gene>
<dbReference type="SUPFAM" id="SSF53756">
    <property type="entry name" value="UDP-Glycosyltransferase/glycogen phosphorylase"/>
    <property type="match status" value="1"/>
</dbReference>
<dbReference type="Pfam" id="PF01075">
    <property type="entry name" value="Glyco_transf_9"/>
    <property type="match status" value="1"/>
</dbReference>
<keyword evidence="2" id="KW-0808">Transferase</keyword>
<protein>
    <submittedName>
        <fullName evidence="4">Glycosyltransferase family 9 protein</fullName>
    </submittedName>
</protein>
<dbReference type="Proteomes" id="UP001429354">
    <property type="component" value="Unassembled WGS sequence"/>
</dbReference>
<comment type="caution">
    <text evidence="4">The sequence shown here is derived from an EMBL/GenBank/DDBJ whole genome shotgun (WGS) entry which is preliminary data.</text>
</comment>
<feature type="compositionally biased region" description="Basic residues" evidence="3">
    <location>
        <begin position="182"/>
        <end position="198"/>
    </location>
</feature>
<dbReference type="PANTHER" id="PTHR30160:SF1">
    <property type="entry name" value="LIPOPOLYSACCHARIDE 1,2-N-ACETYLGLUCOSAMINETRANSFERASE-RELATED"/>
    <property type="match status" value="1"/>
</dbReference>
<evidence type="ECO:0000256" key="1">
    <source>
        <dbReference type="ARBA" id="ARBA00022676"/>
    </source>
</evidence>
<evidence type="ECO:0000313" key="4">
    <source>
        <dbReference type="EMBL" id="NDK39808.1"/>
    </source>
</evidence>
<feature type="region of interest" description="Disordered" evidence="3">
    <location>
        <begin position="175"/>
        <end position="198"/>
    </location>
</feature>
<keyword evidence="5" id="KW-1185">Reference proteome</keyword>
<evidence type="ECO:0000313" key="5">
    <source>
        <dbReference type="Proteomes" id="UP001429354"/>
    </source>
</evidence>
<name>A0ABX0ADZ5_9GAMM</name>